<dbReference type="Gene3D" id="3.30.1330.20">
    <property type="entry name" value="Tubulin/FtsZ, C-terminal domain"/>
    <property type="match status" value="1"/>
</dbReference>
<dbReference type="SUPFAM" id="SSF52490">
    <property type="entry name" value="Tubulin nucleotide-binding domain-like"/>
    <property type="match status" value="1"/>
</dbReference>
<comment type="subcellular location">
    <subcellularLocation>
        <location evidence="4">Cytoplasm</location>
    </subcellularLocation>
    <text evidence="4">Assembles at midcell at the inner surface of the cytoplasmic membrane.</text>
</comment>
<dbReference type="GO" id="GO:0043093">
    <property type="term" value="P:FtsZ-dependent cytokinesis"/>
    <property type="evidence" value="ECO:0007669"/>
    <property type="project" value="UniProtKB-UniRule"/>
</dbReference>
<dbReference type="Pfam" id="PF12327">
    <property type="entry name" value="FtsZ_C"/>
    <property type="match status" value="1"/>
</dbReference>
<dbReference type="PRINTS" id="PR00423">
    <property type="entry name" value="CELLDVISFTSZ"/>
</dbReference>
<dbReference type="GO" id="GO:0005737">
    <property type="term" value="C:cytoplasm"/>
    <property type="evidence" value="ECO:0007669"/>
    <property type="project" value="UniProtKB-SubCell"/>
</dbReference>
<dbReference type="NCBIfam" id="TIGR00065">
    <property type="entry name" value="ftsZ"/>
    <property type="match status" value="1"/>
</dbReference>
<dbReference type="InterPro" id="IPR018316">
    <property type="entry name" value="Tubulin/FtsZ_2-layer-sand-dom"/>
</dbReference>
<name>A0AAW8PXK8_VIBPH</name>
<evidence type="ECO:0000256" key="7">
    <source>
        <dbReference type="SAM" id="MobiDB-lite"/>
    </source>
</evidence>
<keyword evidence="4" id="KW-0963">Cytoplasm</keyword>
<evidence type="ECO:0000256" key="2">
    <source>
        <dbReference type="ARBA" id="ARBA00022741"/>
    </source>
</evidence>
<dbReference type="InterPro" id="IPR003008">
    <property type="entry name" value="Tubulin_FtsZ_GTPase"/>
</dbReference>
<dbReference type="FunFam" id="3.40.50.1440:FF:000001">
    <property type="entry name" value="Cell division protein FtsZ"/>
    <property type="match status" value="1"/>
</dbReference>
<evidence type="ECO:0000313" key="11">
    <source>
        <dbReference type="Proteomes" id="UP001253193"/>
    </source>
</evidence>
<dbReference type="SMART" id="SM00865">
    <property type="entry name" value="Tubulin_C"/>
    <property type="match status" value="1"/>
</dbReference>
<keyword evidence="3 4" id="KW-0342">GTP-binding</keyword>
<feature type="region of interest" description="Disordered" evidence="7">
    <location>
        <begin position="321"/>
        <end position="369"/>
    </location>
</feature>
<feature type="compositionally biased region" description="Basic and acidic residues" evidence="7">
    <location>
        <begin position="321"/>
        <end position="342"/>
    </location>
</feature>
<evidence type="ECO:0000259" key="8">
    <source>
        <dbReference type="SMART" id="SM00864"/>
    </source>
</evidence>
<dbReference type="EMBL" id="JAUHGG010000003">
    <property type="protein sequence ID" value="MDS1820967.1"/>
    <property type="molecule type" value="Genomic_DNA"/>
</dbReference>
<dbReference type="GO" id="GO:0000917">
    <property type="term" value="P:division septum assembly"/>
    <property type="evidence" value="ECO:0007669"/>
    <property type="project" value="UniProtKB-KW"/>
</dbReference>
<feature type="binding site" evidence="4">
    <location>
        <position position="187"/>
    </location>
    <ligand>
        <name>GTP</name>
        <dbReference type="ChEBI" id="CHEBI:37565"/>
    </ligand>
</feature>
<dbReference type="InterPro" id="IPR036525">
    <property type="entry name" value="Tubulin/FtsZ_GTPase_sf"/>
</dbReference>
<dbReference type="CDD" id="cd02201">
    <property type="entry name" value="FtsZ_type1"/>
    <property type="match status" value="1"/>
</dbReference>
<feature type="domain" description="Tubulin/FtsZ 2-layer sandwich" evidence="9">
    <location>
        <begin position="207"/>
        <end position="328"/>
    </location>
</feature>
<dbReference type="SMART" id="SM00864">
    <property type="entry name" value="Tubulin"/>
    <property type="match status" value="1"/>
</dbReference>
<evidence type="ECO:0000259" key="9">
    <source>
        <dbReference type="SMART" id="SM00865"/>
    </source>
</evidence>
<comment type="similarity">
    <text evidence="1 4 6">Belongs to the FtsZ family.</text>
</comment>
<feature type="domain" description="Tubulin/FtsZ GTPase" evidence="8">
    <location>
        <begin position="10"/>
        <end position="205"/>
    </location>
</feature>
<dbReference type="RefSeq" id="WP_311019753.1">
    <property type="nucleotide sequence ID" value="NZ_JAUHGG010000003.1"/>
</dbReference>
<dbReference type="PANTHER" id="PTHR30314">
    <property type="entry name" value="CELL DIVISION PROTEIN FTSZ-RELATED"/>
    <property type="match status" value="1"/>
</dbReference>
<dbReference type="InterPro" id="IPR020805">
    <property type="entry name" value="Cell_div_FtsZ_CS"/>
</dbReference>
<feature type="binding site" evidence="4">
    <location>
        <begin position="108"/>
        <end position="110"/>
    </location>
    <ligand>
        <name>GTP</name>
        <dbReference type="ChEBI" id="CHEBI:37565"/>
    </ligand>
</feature>
<dbReference type="PROSITE" id="PS01135">
    <property type="entry name" value="FTSZ_2"/>
    <property type="match status" value="1"/>
</dbReference>
<dbReference type="Proteomes" id="UP001253193">
    <property type="component" value="Unassembled WGS sequence"/>
</dbReference>
<dbReference type="HAMAP" id="MF_00909">
    <property type="entry name" value="FtsZ"/>
    <property type="match status" value="1"/>
</dbReference>
<keyword evidence="2 4" id="KW-0547">Nucleotide-binding</keyword>
<evidence type="ECO:0000313" key="10">
    <source>
        <dbReference type="EMBL" id="MDS1820967.1"/>
    </source>
</evidence>
<dbReference type="InterPro" id="IPR045061">
    <property type="entry name" value="FtsZ/CetZ"/>
</dbReference>
<keyword evidence="4 6" id="KW-0717">Septation</keyword>
<protein>
    <recommendedName>
        <fullName evidence="4 5">Cell division protein FtsZ</fullName>
    </recommendedName>
</protein>
<dbReference type="InterPro" id="IPR008280">
    <property type="entry name" value="Tub_FtsZ_C"/>
</dbReference>
<dbReference type="GO" id="GO:0032153">
    <property type="term" value="C:cell division site"/>
    <property type="evidence" value="ECO:0007669"/>
    <property type="project" value="UniProtKB-UniRule"/>
</dbReference>
<keyword evidence="4 6" id="KW-0131">Cell cycle</keyword>
<feature type="binding site" evidence="4">
    <location>
        <begin position="18"/>
        <end position="22"/>
    </location>
    <ligand>
        <name>GTP</name>
        <dbReference type="ChEBI" id="CHEBI:37565"/>
    </ligand>
</feature>
<dbReference type="SUPFAM" id="SSF55307">
    <property type="entry name" value="Tubulin C-terminal domain-like"/>
    <property type="match status" value="1"/>
</dbReference>
<evidence type="ECO:0000256" key="1">
    <source>
        <dbReference type="ARBA" id="ARBA00009690"/>
    </source>
</evidence>
<dbReference type="GO" id="GO:0003924">
    <property type="term" value="F:GTPase activity"/>
    <property type="evidence" value="ECO:0007669"/>
    <property type="project" value="UniProtKB-UniRule"/>
</dbReference>
<evidence type="ECO:0000256" key="3">
    <source>
        <dbReference type="ARBA" id="ARBA00023134"/>
    </source>
</evidence>
<dbReference type="InterPro" id="IPR037103">
    <property type="entry name" value="Tubulin/FtsZ-like_C"/>
</dbReference>
<accession>A0AAW8PXK8</accession>
<dbReference type="InterPro" id="IPR024757">
    <property type="entry name" value="FtsZ_C"/>
</dbReference>
<feature type="compositionally biased region" description="Polar residues" evidence="7">
    <location>
        <begin position="343"/>
        <end position="359"/>
    </location>
</feature>
<evidence type="ECO:0000256" key="5">
    <source>
        <dbReference type="NCBIfam" id="TIGR00065"/>
    </source>
</evidence>
<comment type="function">
    <text evidence="4 6">Essential cell division protein that forms a contractile ring structure (Z ring) at the future cell division site. The regulation of the ring assembly controls the timing and the location of cell division. One of the functions of the FtsZ ring is to recruit other cell division proteins to the septum to produce a new cell wall between the dividing cells. Binds GTP and shows GTPase activity.</text>
</comment>
<dbReference type="GO" id="GO:0005525">
    <property type="term" value="F:GTP binding"/>
    <property type="evidence" value="ECO:0007669"/>
    <property type="project" value="UniProtKB-UniRule"/>
</dbReference>
<dbReference type="PANTHER" id="PTHR30314:SF3">
    <property type="entry name" value="MITOCHONDRIAL DIVISION PROTEIN FSZA"/>
    <property type="match status" value="1"/>
</dbReference>
<feature type="binding site" evidence="4">
    <location>
        <position position="139"/>
    </location>
    <ligand>
        <name>GTP</name>
        <dbReference type="ChEBI" id="CHEBI:37565"/>
    </ligand>
</feature>
<evidence type="ECO:0000256" key="6">
    <source>
        <dbReference type="RuleBase" id="RU000631"/>
    </source>
</evidence>
<keyword evidence="4 6" id="KW-0132">Cell division</keyword>
<reference evidence="10" key="1">
    <citation type="submission" date="2023-06" db="EMBL/GenBank/DDBJ databases">
        <title>Genomic Diversity of Vibrio spp. and Metagenomic Analysis of Pathogens in Florida Gulf Coastal Waters Following Hurricane Ian.</title>
        <authorList>
            <person name="Brumfield K.D."/>
        </authorList>
    </citation>
    <scope>NUCLEOTIDE SEQUENCE</scope>
    <source>
        <strain evidence="10">WBS2B-138</strain>
    </source>
</reference>
<dbReference type="GO" id="GO:0051258">
    <property type="term" value="P:protein polymerization"/>
    <property type="evidence" value="ECO:0007669"/>
    <property type="project" value="UniProtKB-UniRule"/>
</dbReference>
<gene>
    <name evidence="4 10" type="primary">ftsZ</name>
    <name evidence="10" type="ORF">QX249_09885</name>
</gene>
<dbReference type="Gene3D" id="3.40.50.1440">
    <property type="entry name" value="Tubulin/FtsZ, GTPase domain"/>
    <property type="match status" value="1"/>
</dbReference>
<organism evidence="10 11">
    <name type="scientific">Vibrio parahaemolyticus</name>
    <dbReference type="NCBI Taxonomy" id="670"/>
    <lineage>
        <taxon>Bacteria</taxon>
        <taxon>Pseudomonadati</taxon>
        <taxon>Pseudomonadota</taxon>
        <taxon>Gammaproteobacteria</taxon>
        <taxon>Vibrionales</taxon>
        <taxon>Vibrionaceae</taxon>
        <taxon>Vibrio</taxon>
    </lineage>
</organism>
<dbReference type="AlphaFoldDB" id="A0AAW8PXK8"/>
<dbReference type="InterPro" id="IPR000158">
    <property type="entry name" value="Cell_div_FtsZ"/>
</dbReference>
<dbReference type="Pfam" id="PF00091">
    <property type="entry name" value="Tubulin"/>
    <property type="match status" value="1"/>
</dbReference>
<comment type="subunit">
    <text evidence="4">Homodimer. Polymerizes to form a dynamic ring structure in a strictly GTP-dependent manner. Interacts directly with several other division proteins.</text>
</comment>
<sequence>MEHNIIENPVIKVFGVGGGGTNAIGHIIKREFEGAELYCVNTDAQSLRSVSGCLPDHVIHIGKELTQGLGAGSKPEVGREAAEESIMEISEAVKGADIIFVAAGLGGGTGTGAAPVIARAAKEQGILTVAVVTKPFSFEGNQRMSYALQGIDELKQFVDSIVVIPNQKLLEKLDNSISLLHAFDAVNEVLYTAVSGISDLILKDGMINVDFADVKTVMGSKGLAIMGQGQGIGEAEDDRAIQAVLQATTCPLLDDIDISNAEGLIVSIVSGMDLQLEELNIIGAELRKITSENATIKVGNSFDLDMQKKIEVTVIATGLKSKSDEVKSKPESPFRVESRKSQSNDFTPKSQPKQESASSVPAFLTKKSA</sequence>
<comment type="caution">
    <text evidence="10">The sequence shown here is derived from an EMBL/GenBank/DDBJ whole genome shotgun (WGS) entry which is preliminary data.</text>
</comment>
<proteinExistence type="inferred from homology"/>
<feature type="binding site" evidence="4">
    <location>
        <position position="143"/>
    </location>
    <ligand>
        <name>GTP</name>
        <dbReference type="ChEBI" id="CHEBI:37565"/>
    </ligand>
</feature>
<evidence type="ECO:0000256" key="4">
    <source>
        <dbReference type="HAMAP-Rule" id="MF_00909"/>
    </source>
</evidence>